<keyword evidence="3 5" id="KW-1133">Transmembrane helix</keyword>
<proteinExistence type="predicted"/>
<dbReference type="SUPFAM" id="SSF161084">
    <property type="entry name" value="MAPEG domain-like"/>
    <property type="match status" value="1"/>
</dbReference>
<gene>
    <name evidence="6" type="ORF">EDC28_108137</name>
</gene>
<dbReference type="PANTHER" id="PTHR35814:SF1">
    <property type="entry name" value="GLUTATHIONE S-TRANSFERASE-RELATED"/>
    <property type="match status" value="1"/>
</dbReference>
<name>A0A3N1P5M6_9GAMM</name>
<dbReference type="Pfam" id="PF01124">
    <property type="entry name" value="MAPEG"/>
    <property type="match status" value="1"/>
</dbReference>
<sequence length="130" mass="14467">MPVTPLYAAVLAVLLIALSVRTIRERRRARVAIGCGGDPRLERAMRVQGNFTEYVPMTLLLMWLTESLWGQGAALLHLPGMLLLVGRLLHGYGVAQLDEPYTFRITGMWLTFLAMALCVLAILARYLLAL</sequence>
<reference evidence="6 7" key="1">
    <citation type="submission" date="2018-11" db="EMBL/GenBank/DDBJ databases">
        <title>Genomic Encyclopedia of Type Strains, Phase IV (KMG-IV): sequencing the most valuable type-strain genomes for metagenomic binning, comparative biology and taxonomic classification.</title>
        <authorList>
            <person name="Goeker M."/>
        </authorList>
    </citation>
    <scope>NUCLEOTIDE SEQUENCE [LARGE SCALE GENOMIC DNA]</scope>
    <source>
        <strain evidence="6 7">DSM 21945</strain>
    </source>
</reference>
<feature type="transmembrane region" description="Helical" evidence="5">
    <location>
        <begin position="109"/>
        <end position="128"/>
    </location>
</feature>
<keyword evidence="2 5" id="KW-0812">Transmembrane</keyword>
<dbReference type="STRING" id="584787.GCA_001247655_03842"/>
<dbReference type="InterPro" id="IPR023352">
    <property type="entry name" value="MAPEG-like_dom_sf"/>
</dbReference>
<evidence type="ECO:0000313" key="7">
    <source>
        <dbReference type="Proteomes" id="UP000268033"/>
    </source>
</evidence>
<feature type="transmembrane region" description="Helical" evidence="5">
    <location>
        <begin position="6"/>
        <end position="23"/>
    </location>
</feature>
<keyword evidence="7" id="KW-1185">Reference proteome</keyword>
<dbReference type="Gene3D" id="1.20.120.550">
    <property type="entry name" value="Membrane associated eicosanoid/glutathione metabolism-like domain"/>
    <property type="match status" value="1"/>
</dbReference>
<dbReference type="EMBL" id="RJUL01000008">
    <property type="protein sequence ID" value="ROQ23399.1"/>
    <property type="molecule type" value="Genomic_DNA"/>
</dbReference>
<evidence type="ECO:0000256" key="3">
    <source>
        <dbReference type="ARBA" id="ARBA00022989"/>
    </source>
</evidence>
<feature type="transmembrane region" description="Helical" evidence="5">
    <location>
        <begin position="68"/>
        <end position="89"/>
    </location>
</feature>
<dbReference type="AlphaFoldDB" id="A0A3N1P5M6"/>
<evidence type="ECO:0000313" key="6">
    <source>
        <dbReference type="EMBL" id="ROQ23399.1"/>
    </source>
</evidence>
<evidence type="ECO:0000256" key="2">
    <source>
        <dbReference type="ARBA" id="ARBA00022692"/>
    </source>
</evidence>
<evidence type="ECO:0008006" key="8">
    <source>
        <dbReference type="Google" id="ProtNLM"/>
    </source>
</evidence>
<evidence type="ECO:0000256" key="5">
    <source>
        <dbReference type="SAM" id="Phobius"/>
    </source>
</evidence>
<comment type="caution">
    <text evidence="6">The sequence shown here is derived from an EMBL/GenBank/DDBJ whole genome shotgun (WGS) entry which is preliminary data.</text>
</comment>
<comment type="subcellular location">
    <subcellularLocation>
        <location evidence="1">Membrane</location>
    </subcellularLocation>
</comment>
<protein>
    <recommendedName>
        <fullName evidence="8">MAPEG family protein</fullName>
    </recommendedName>
</protein>
<accession>A0A3N1P5M6</accession>
<organism evidence="6 7">
    <name type="scientific">Gallaecimonas pentaromativorans</name>
    <dbReference type="NCBI Taxonomy" id="584787"/>
    <lineage>
        <taxon>Bacteria</taxon>
        <taxon>Pseudomonadati</taxon>
        <taxon>Pseudomonadota</taxon>
        <taxon>Gammaproteobacteria</taxon>
        <taxon>Enterobacterales</taxon>
        <taxon>Gallaecimonadaceae</taxon>
        <taxon>Gallaecimonas</taxon>
    </lineage>
</organism>
<keyword evidence="4 5" id="KW-0472">Membrane</keyword>
<dbReference type="RefSeq" id="WP_123422194.1">
    <property type="nucleotide sequence ID" value="NZ_RJUL01000008.1"/>
</dbReference>
<dbReference type="PANTHER" id="PTHR35814">
    <property type="match status" value="1"/>
</dbReference>
<dbReference type="GO" id="GO:0016020">
    <property type="term" value="C:membrane"/>
    <property type="evidence" value="ECO:0007669"/>
    <property type="project" value="UniProtKB-SubCell"/>
</dbReference>
<evidence type="ECO:0000256" key="4">
    <source>
        <dbReference type="ARBA" id="ARBA00023136"/>
    </source>
</evidence>
<dbReference type="InterPro" id="IPR001129">
    <property type="entry name" value="Membr-assoc_MAPEG"/>
</dbReference>
<dbReference type="Proteomes" id="UP000268033">
    <property type="component" value="Unassembled WGS sequence"/>
</dbReference>
<evidence type="ECO:0000256" key="1">
    <source>
        <dbReference type="ARBA" id="ARBA00004370"/>
    </source>
</evidence>